<feature type="chain" id="PRO_5045113909" evidence="5">
    <location>
        <begin position="17"/>
        <end position="763"/>
    </location>
</feature>
<dbReference type="InterPro" id="IPR000734">
    <property type="entry name" value="TAG_lipase"/>
</dbReference>
<dbReference type="InterPro" id="IPR033906">
    <property type="entry name" value="Lipase_N"/>
</dbReference>
<evidence type="ECO:0000256" key="4">
    <source>
        <dbReference type="RuleBase" id="RU004262"/>
    </source>
</evidence>
<comment type="subcellular location">
    <subcellularLocation>
        <location evidence="1">Secreted</location>
    </subcellularLocation>
</comment>
<keyword evidence="3" id="KW-0964">Secreted</keyword>
<keyword evidence="5" id="KW-0732">Signal</keyword>
<feature type="domain" description="Lipase" evidence="6">
    <location>
        <begin position="59"/>
        <end position="312"/>
    </location>
</feature>
<dbReference type="PRINTS" id="PR00821">
    <property type="entry name" value="TAGLIPASE"/>
</dbReference>
<dbReference type="GeneID" id="105233447"/>
<proteinExistence type="inferred from homology"/>
<gene>
    <name evidence="8" type="primary">LOC105233447</name>
</gene>
<evidence type="ECO:0000256" key="2">
    <source>
        <dbReference type="ARBA" id="ARBA00010701"/>
    </source>
</evidence>
<comment type="similarity">
    <text evidence="2 4">Belongs to the AB hydrolase superfamily. Lipase family.</text>
</comment>
<evidence type="ECO:0000313" key="8">
    <source>
        <dbReference type="RefSeq" id="XP_049305735.1"/>
    </source>
</evidence>
<dbReference type="Proteomes" id="UP001652620">
    <property type="component" value="Chromosome 2"/>
</dbReference>
<organism evidence="7 8">
    <name type="scientific">Bactrocera dorsalis</name>
    <name type="common">Oriental fruit fly</name>
    <name type="synonym">Dacus dorsalis</name>
    <dbReference type="NCBI Taxonomy" id="27457"/>
    <lineage>
        <taxon>Eukaryota</taxon>
        <taxon>Metazoa</taxon>
        <taxon>Ecdysozoa</taxon>
        <taxon>Arthropoda</taxon>
        <taxon>Hexapoda</taxon>
        <taxon>Insecta</taxon>
        <taxon>Pterygota</taxon>
        <taxon>Neoptera</taxon>
        <taxon>Endopterygota</taxon>
        <taxon>Diptera</taxon>
        <taxon>Brachycera</taxon>
        <taxon>Muscomorpha</taxon>
        <taxon>Tephritoidea</taxon>
        <taxon>Tephritidae</taxon>
        <taxon>Bactrocera</taxon>
        <taxon>Bactrocera</taxon>
    </lineage>
</organism>
<dbReference type="SUPFAM" id="SSF53474">
    <property type="entry name" value="alpha/beta-Hydrolases"/>
    <property type="match status" value="3"/>
</dbReference>
<dbReference type="CDD" id="cd00707">
    <property type="entry name" value="Pancreat_lipase_like"/>
    <property type="match status" value="2"/>
</dbReference>
<dbReference type="RefSeq" id="XP_049305735.1">
    <property type="nucleotide sequence ID" value="XM_049449778.1"/>
</dbReference>
<name>A0ABM3J926_BACDO</name>
<dbReference type="Pfam" id="PF00151">
    <property type="entry name" value="Lipase"/>
    <property type="match status" value="2"/>
</dbReference>
<dbReference type="PRINTS" id="PR00825">
    <property type="entry name" value="DOLALLERGEN"/>
</dbReference>
<sequence length="763" mass="83158">MKFLVILALFAMTAWAAPVDDEDGWYVPQADGSLVWMTSSEAESMLAEHEKKEKIMGRLDLSPVTYYLYTLSNQNDGEKITADKDSISNSHFDASHPTRVLIHGWTQSYKADMNVNIRDAWLSHGEYNIIVVDWARARSIDYVSSVAAVPGVGKKVASMIDYLVSNHGLNLDTLEVIGHSLGAQISGYVGKNVGTGKIHAIVGLDPALPLFSYNKPNKRLNSEDAHYVETIQTCGGKLGFLKPIGKSSFYPNGGKNQPGCGTDLTGACSHARSCIYYAEAVRQNNFPSMRCSDYENAVSKECGAQYSAVKMGGLYNYEFVSGDYYVPVHSTAPYVYGNSFALGGSSNFDETKGWFVPQADGSFSWISQSEHKERLLGAERTSVTVKFYLYHRSNRDGREVELDDASSLSAAGFNKNWPTRITIHGWNSNLNAGVNVKVRNALLETALGGSSNFDETTGWFVPQADGSFSWISQSEHKERLLGAERTSVTVKFYLYHRSNRDGREVELDDASSLSAAGFNKNWPTRITIHGWNSNLNAGVNVKVRNALLETGNYNVFAVDWSVDAQTANYASARYKVSSVGAVVANFVDFLSEHGMSFDSLGLVGHSLGAHVAGFTGKKVSRGKVHTIEGLDPALPLFNYDECSSRLCSSDASYVESIQTDGGKLGFLRPIGKAAFYPNGGKSQPGCGVDLTGGCAHERAVLYYAEAIIENNFPSMKCGDYEDAVDKSCGNTYSAVRMGAESNFGISGTYYVPVKSSEPYGYGS</sequence>
<protein>
    <submittedName>
        <fullName evidence="8">Uncharacterized protein LOC105233447</fullName>
    </submittedName>
</protein>
<evidence type="ECO:0000256" key="1">
    <source>
        <dbReference type="ARBA" id="ARBA00004613"/>
    </source>
</evidence>
<dbReference type="InterPro" id="IPR002334">
    <property type="entry name" value="Allerg_PlipaseA1"/>
</dbReference>
<accession>A0ABM3J926</accession>
<evidence type="ECO:0000256" key="3">
    <source>
        <dbReference type="ARBA" id="ARBA00022525"/>
    </source>
</evidence>
<dbReference type="PANTHER" id="PTHR11610">
    <property type="entry name" value="LIPASE"/>
    <property type="match status" value="1"/>
</dbReference>
<dbReference type="InterPro" id="IPR029058">
    <property type="entry name" value="AB_hydrolase_fold"/>
</dbReference>
<dbReference type="Gene3D" id="3.40.50.1820">
    <property type="entry name" value="alpha/beta hydrolase"/>
    <property type="match status" value="3"/>
</dbReference>
<feature type="domain" description="Lipase" evidence="6">
    <location>
        <begin position="479"/>
        <end position="759"/>
    </location>
</feature>
<feature type="signal peptide" evidence="5">
    <location>
        <begin position="1"/>
        <end position="16"/>
    </location>
</feature>
<evidence type="ECO:0000313" key="7">
    <source>
        <dbReference type="Proteomes" id="UP001652620"/>
    </source>
</evidence>
<evidence type="ECO:0000256" key="5">
    <source>
        <dbReference type="SAM" id="SignalP"/>
    </source>
</evidence>
<evidence type="ECO:0000259" key="6">
    <source>
        <dbReference type="Pfam" id="PF00151"/>
    </source>
</evidence>
<dbReference type="InterPro" id="IPR013818">
    <property type="entry name" value="Lipase"/>
</dbReference>
<reference evidence="8" key="2">
    <citation type="submission" date="2025-08" db="UniProtKB">
        <authorList>
            <consortium name="RefSeq"/>
        </authorList>
    </citation>
    <scope>IDENTIFICATION</scope>
    <source>
        <tissue evidence="8">Adult</tissue>
    </source>
</reference>
<dbReference type="PANTHER" id="PTHR11610:SF150">
    <property type="entry name" value="FI01825P-RELATED"/>
    <property type="match status" value="1"/>
</dbReference>
<reference evidence="7" key="1">
    <citation type="submission" date="2025-05" db="UniProtKB">
        <authorList>
            <consortium name="RefSeq"/>
        </authorList>
    </citation>
    <scope>NUCLEOTIDE SEQUENCE [LARGE SCALE GENOMIC DNA]</scope>
</reference>
<keyword evidence="7" id="KW-1185">Reference proteome</keyword>